<dbReference type="Proteomes" id="UP001152797">
    <property type="component" value="Unassembled WGS sequence"/>
</dbReference>
<sequence>MLGPVRFTCALGAVAVVGCLFLTVPMAKVPGISLPPLESFRGERRLMGSRFPLGQAVDLSQGHLRMGGKAIGRLPGKVIGVGGYMHAALAKDLGFEAFRTWGGGSTPWALQAAATADALVVAGLDMKRDPQYYVGPENCKNMDQSKWWRSEADQILKVVRQNKDNPRILWWIVGNELESPHPLDQQDCVWRRVNWMANKLKEIDKKHPVGIAIAGCDPLKLSRFAAICKDVDILGMNLYGNDHWGISKTLQRAGWWKAWALTECGTAAPWQVPETSWHGLMEPMTSTRKGQFIFNGLHRCKLDDRCVGFFAFLWGWKWEKTGTWFGLLDTWTEAGGIPSGYLNDVSQPMLDEISPDWAWPMKLRIHLENVIIWSPNGTSGNPVLGFNAHQGAQVPVDLKIVATPDEAEGNIWMNWYVAPETTVNRKSDGNVPEKPMHIIPNAVFYCKNGYRGIVQTQLLKPGSYRLYAFARRTRYGDHTVREASASIPFHVGNQSCHSVLHGQHGCYTKVTEAMTKAQRMGVCQWPAAGLLPSSTFEEFQAAFFANHQGCPAPCSLVMPSDYHGTCDGATWDVRYMSHSQASQLLFAKDVEADKGDCQDAAHGTDCFWGVKWLMKKGIHQSPQVWPELSQWPTFAEAQQALYVRDQHACKRPCASVTDSIMRMAKKI</sequence>
<evidence type="ECO:0000313" key="3">
    <source>
        <dbReference type="EMBL" id="CAL4792846.1"/>
    </source>
</evidence>
<dbReference type="EMBL" id="CAMXCT020003646">
    <property type="protein sequence ID" value="CAL1158909.1"/>
    <property type="molecule type" value="Genomic_DNA"/>
</dbReference>
<organism evidence="1">
    <name type="scientific">Cladocopium goreaui</name>
    <dbReference type="NCBI Taxonomy" id="2562237"/>
    <lineage>
        <taxon>Eukaryota</taxon>
        <taxon>Sar</taxon>
        <taxon>Alveolata</taxon>
        <taxon>Dinophyceae</taxon>
        <taxon>Suessiales</taxon>
        <taxon>Symbiodiniaceae</taxon>
        <taxon>Cladocopium</taxon>
    </lineage>
</organism>
<dbReference type="AlphaFoldDB" id="A0A9P1DA46"/>
<dbReference type="SUPFAM" id="SSF51445">
    <property type="entry name" value="(Trans)glycosidases"/>
    <property type="match status" value="1"/>
</dbReference>
<dbReference type="PROSITE" id="PS51257">
    <property type="entry name" value="PROKAR_LIPOPROTEIN"/>
    <property type="match status" value="1"/>
</dbReference>
<keyword evidence="3" id="KW-0378">Hydrolase</keyword>
<dbReference type="Gene3D" id="3.20.20.80">
    <property type="entry name" value="Glycosidases"/>
    <property type="match status" value="1"/>
</dbReference>
<accession>A0A9P1DA46</accession>
<dbReference type="OrthoDB" id="439554at2759"/>
<comment type="caution">
    <text evidence="1">The sequence shown here is derived from an EMBL/GenBank/DDBJ whole genome shotgun (WGS) entry which is preliminary data.</text>
</comment>
<dbReference type="EMBL" id="CAMXCT010003646">
    <property type="protein sequence ID" value="CAI4005534.1"/>
    <property type="molecule type" value="Genomic_DNA"/>
</dbReference>
<gene>
    <name evidence="1" type="ORF">C1SCF055_LOCUS31248</name>
</gene>
<reference evidence="2" key="2">
    <citation type="submission" date="2024-04" db="EMBL/GenBank/DDBJ databases">
        <authorList>
            <person name="Chen Y."/>
            <person name="Shah S."/>
            <person name="Dougan E. K."/>
            <person name="Thang M."/>
            <person name="Chan C."/>
        </authorList>
    </citation>
    <scope>NUCLEOTIDE SEQUENCE [LARGE SCALE GENOMIC DNA]</scope>
</reference>
<evidence type="ECO:0000313" key="2">
    <source>
        <dbReference type="EMBL" id="CAL1158909.1"/>
    </source>
</evidence>
<evidence type="ECO:0000313" key="4">
    <source>
        <dbReference type="Proteomes" id="UP001152797"/>
    </source>
</evidence>
<reference evidence="1" key="1">
    <citation type="submission" date="2022-10" db="EMBL/GenBank/DDBJ databases">
        <authorList>
            <person name="Chen Y."/>
            <person name="Dougan E. K."/>
            <person name="Chan C."/>
            <person name="Rhodes N."/>
            <person name="Thang M."/>
        </authorList>
    </citation>
    <scope>NUCLEOTIDE SEQUENCE</scope>
</reference>
<keyword evidence="4" id="KW-1185">Reference proteome</keyword>
<protein>
    <submittedName>
        <fullName evidence="3">Glycoside hydrolase family 2 catalytic domain-containing protein</fullName>
    </submittedName>
</protein>
<name>A0A9P1DA46_9DINO</name>
<dbReference type="GO" id="GO:0016787">
    <property type="term" value="F:hydrolase activity"/>
    <property type="evidence" value="ECO:0007669"/>
    <property type="project" value="UniProtKB-KW"/>
</dbReference>
<evidence type="ECO:0000313" key="1">
    <source>
        <dbReference type="EMBL" id="CAI4005534.1"/>
    </source>
</evidence>
<dbReference type="InterPro" id="IPR017853">
    <property type="entry name" value="GH"/>
</dbReference>
<proteinExistence type="predicted"/>
<dbReference type="EMBL" id="CAMXCT030003646">
    <property type="protein sequence ID" value="CAL4792846.1"/>
    <property type="molecule type" value="Genomic_DNA"/>
</dbReference>